<dbReference type="AlphaFoldDB" id="A0A4V2UY48"/>
<name>A0A4V2UY48_9HYPH</name>
<evidence type="ECO:0000313" key="3">
    <source>
        <dbReference type="Proteomes" id="UP000294664"/>
    </source>
</evidence>
<dbReference type="GO" id="GO:0016740">
    <property type="term" value="F:transferase activity"/>
    <property type="evidence" value="ECO:0007669"/>
    <property type="project" value="UniProtKB-KW"/>
</dbReference>
<evidence type="ECO:0000313" key="2">
    <source>
        <dbReference type="EMBL" id="TCT06018.1"/>
    </source>
</evidence>
<dbReference type="EMBL" id="SMAI01000003">
    <property type="protein sequence ID" value="TCT06018.1"/>
    <property type="molecule type" value="Genomic_DNA"/>
</dbReference>
<dbReference type="RefSeq" id="WP_165933666.1">
    <property type="nucleotide sequence ID" value="NZ_SMAI01000003.1"/>
</dbReference>
<gene>
    <name evidence="2" type="ORF">EDC64_103121</name>
</gene>
<organism evidence="2 3">
    <name type="scientific">Aquabacter spiritensis</name>
    <dbReference type="NCBI Taxonomy" id="933073"/>
    <lineage>
        <taxon>Bacteria</taxon>
        <taxon>Pseudomonadati</taxon>
        <taxon>Pseudomonadota</taxon>
        <taxon>Alphaproteobacteria</taxon>
        <taxon>Hyphomicrobiales</taxon>
        <taxon>Xanthobacteraceae</taxon>
        <taxon>Aquabacter</taxon>
    </lineage>
</organism>
<dbReference type="PANTHER" id="PTHR43685:SF2">
    <property type="entry name" value="GLYCOSYLTRANSFERASE 2-LIKE DOMAIN-CONTAINING PROTEIN"/>
    <property type="match status" value="1"/>
</dbReference>
<reference evidence="2 3" key="1">
    <citation type="submission" date="2019-03" db="EMBL/GenBank/DDBJ databases">
        <title>Genomic Encyclopedia of Type Strains, Phase IV (KMG-IV): sequencing the most valuable type-strain genomes for metagenomic binning, comparative biology and taxonomic classification.</title>
        <authorList>
            <person name="Goeker M."/>
        </authorList>
    </citation>
    <scope>NUCLEOTIDE SEQUENCE [LARGE SCALE GENOMIC DNA]</scope>
    <source>
        <strain evidence="2 3">DSM 9035</strain>
    </source>
</reference>
<accession>A0A4V2UY48</accession>
<keyword evidence="3" id="KW-1185">Reference proteome</keyword>
<dbReference type="Gene3D" id="3.90.550.10">
    <property type="entry name" value="Spore Coat Polysaccharide Biosynthesis Protein SpsA, Chain A"/>
    <property type="match status" value="1"/>
</dbReference>
<dbReference type="InterPro" id="IPR029044">
    <property type="entry name" value="Nucleotide-diphossugar_trans"/>
</dbReference>
<evidence type="ECO:0000259" key="1">
    <source>
        <dbReference type="Pfam" id="PF00535"/>
    </source>
</evidence>
<dbReference type="PANTHER" id="PTHR43685">
    <property type="entry name" value="GLYCOSYLTRANSFERASE"/>
    <property type="match status" value="1"/>
</dbReference>
<dbReference type="SUPFAM" id="SSF53448">
    <property type="entry name" value="Nucleotide-diphospho-sugar transferases"/>
    <property type="match status" value="1"/>
</dbReference>
<proteinExistence type="predicted"/>
<dbReference type="InterPro" id="IPR050834">
    <property type="entry name" value="Glycosyltransf_2"/>
</dbReference>
<dbReference type="InterPro" id="IPR001173">
    <property type="entry name" value="Glyco_trans_2-like"/>
</dbReference>
<comment type="caution">
    <text evidence="2">The sequence shown here is derived from an EMBL/GenBank/DDBJ whole genome shotgun (WGS) entry which is preliminary data.</text>
</comment>
<protein>
    <submittedName>
        <fullName evidence="2">Glycosyl transferase family 2</fullName>
    </submittedName>
</protein>
<sequence length="309" mass="33097">MPPRLSVVIPTRDCLAYLPAAIASVRAQALGPVEIVVVDDGSRDGTGDWLAGAARSDPLLRPVAGPARGVAAARNRGIASASAEIIAFLDADDQYLPGALDDRLPLMESDPAITLTFADVMSVTPDGALVGHQFAYWPLFRDFLAGRSGLLPLGPDAFAMLLAEMVCGTSSVATRKSALAAVGGFDERYRISEDWDLWLKLARHGPVWCSTRRATRYLVRPGSTSRDMGELARTMRAVFDAQVPDPAAIPQPWRGVAQARVRVAEAEAAMIAGRHREAMLGHLAAFRVAPSKVLAKKAAADLLRLLRLK</sequence>
<dbReference type="Pfam" id="PF00535">
    <property type="entry name" value="Glycos_transf_2"/>
    <property type="match status" value="1"/>
</dbReference>
<keyword evidence="2" id="KW-0808">Transferase</keyword>
<dbReference type="Proteomes" id="UP000294664">
    <property type="component" value="Unassembled WGS sequence"/>
</dbReference>
<feature type="domain" description="Glycosyltransferase 2-like" evidence="1">
    <location>
        <begin position="6"/>
        <end position="115"/>
    </location>
</feature>